<dbReference type="InterPro" id="IPR029023">
    <property type="entry name" value="Tensin_phosphatase"/>
</dbReference>
<accession>A0A8C5HEM8</accession>
<dbReference type="Gene3D" id="3.30.505.10">
    <property type="entry name" value="SH2 domain"/>
    <property type="match status" value="1"/>
</dbReference>
<keyword evidence="7 8" id="KW-0727">SH2 domain</keyword>
<dbReference type="FunFam" id="3.90.190.10:FF:000010">
    <property type="entry name" value="tensin-1 isoform X2"/>
    <property type="match status" value="1"/>
</dbReference>
<dbReference type="InterPro" id="IPR033929">
    <property type="entry name" value="Tensin_PTB"/>
</dbReference>
<feature type="region of interest" description="Disordered" evidence="9">
    <location>
        <begin position="792"/>
        <end position="821"/>
    </location>
</feature>
<feature type="region of interest" description="Disordered" evidence="9">
    <location>
        <begin position="409"/>
        <end position="445"/>
    </location>
</feature>
<evidence type="ECO:0000256" key="6">
    <source>
        <dbReference type="ARBA" id="ARBA00022949"/>
    </source>
</evidence>
<feature type="region of interest" description="Disordered" evidence="9">
    <location>
        <begin position="730"/>
        <end position="770"/>
    </location>
</feature>
<dbReference type="InterPro" id="IPR006020">
    <property type="entry name" value="PTB/PI_dom"/>
</dbReference>
<feature type="compositionally biased region" description="Polar residues" evidence="9">
    <location>
        <begin position="1135"/>
        <end position="1144"/>
    </location>
</feature>
<dbReference type="FunFam" id="2.30.29.30:FF:000039">
    <property type="entry name" value="Tensin 1"/>
    <property type="match status" value="1"/>
</dbReference>
<evidence type="ECO:0000259" key="12">
    <source>
        <dbReference type="PROSITE" id="PS51182"/>
    </source>
</evidence>
<dbReference type="SUPFAM" id="SSF55550">
    <property type="entry name" value="SH2 domain"/>
    <property type="match status" value="1"/>
</dbReference>
<protein>
    <submittedName>
        <fullName evidence="13">Tensin-1-like</fullName>
    </submittedName>
</protein>
<dbReference type="InterPro" id="IPR014020">
    <property type="entry name" value="Tensin_C2-dom"/>
</dbReference>
<feature type="region of interest" description="Disordered" evidence="9">
    <location>
        <begin position="967"/>
        <end position="1032"/>
    </location>
</feature>
<evidence type="ECO:0000256" key="7">
    <source>
        <dbReference type="ARBA" id="ARBA00022999"/>
    </source>
</evidence>
<dbReference type="InterPro" id="IPR000980">
    <property type="entry name" value="SH2"/>
</dbReference>
<dbReference type="CDD" id="cd09927">
    <property type="entry name" value="SH2_Tensin_like"/>
    <property type="match status" value="1"/>
</dbReference>
<evidence type="ECO:0000256" key="4">
    <source>
        <dbReference type="ARBA" id="ARBA00022801"/>
    </source>
</evidence>
<feature type="compositionally biased region" description="Low complexity" evidence="9">
    <location>
        <begin position="990"/>
        <end position="1021"/>
    </location>
</feature>
<dbReference type="SMART" id="SM00404">
    <property type="entry name" value="PTPc_motif"/>
    <property type="match status" value="1"/>
</dbReference>
<keyword evidence="4" id="KW-0378">Hydrolase</keyword>
<dbReference type="FunFam" id="2.60.40.1110:FF:000002">
    <property type="entry name" value="tensin-1 isoform X2"/>
    <property type="match status" value="1"/>
</dbReference>
<reference evidence="13" key="3">
    <citation type="submission" date="2025-09" db="UniProtKB">
        <authorList>
            <consortium name="Ensembl"/>
        </authorList>
    </citation>
    <scope>IDENTIFICATION</scope>
</reference>
<dbReference type="PROSITE" id="PS51182">
    <property type="entry name" value="C2_TENSIN"/>
    <property type="match status" value="1"/>
</dbReference>
<dbReference type="PROSITE" id="PS51181">
    <property type="entry name" value="PPASE_TENSIN"/>
    <property type="match status" value="1"/>
</dbReference>
<dbReference type="Gene3D" id="2.60.40.1110">
    <property type="match status" value="1"/>
</dbReference>
<dbReference type="SMART" id="SM00252">
    <property type="entry name" value="SH2"/>
    <property type="match status" value="1"/>
</dbReference>
<dbReference type="SMART" id="SM00462">
    <property type="entry name" value="PTB"/>
    <property type="match status" value="1"/>
</dbReference>
<evidence type="ECO:0000259" key="10">
    <source>
        <dbReference type="PROSITE" id="PS50001"/>
    </source>
</evidence>
<dbReference type="FunFam" id="3.30.505.10:FF:000002">
    <property type="entry name" value="Tensin 1"/>
    <property type="match status" value="1"/>
</dbReference>
<gene>
    <name evidence="13" type="primary">tns1b</name>
</gene>
<name>A0A8C5HEM8_GOUWI</name>
<dbReference type="GO" id="GO:0005925">
    <property type="term" value="C:focal adhesion"/>
    <property type="evidence" value="ECO:0007669"/>
    <property type="project" value="UniProtKB-SubCell"/>
</dbReference>
<dbReference type="SMART" id="SM01326">
    <property type="entry name" value="PTEN_C2"/>
    <property type="match status" value="1"/>
</dbReference>
<keyword evidence="6" id="KW-0965">Cell junction</keyword>
<dbReference type="SUPFAM" id="SSF50729">
    <property type="entry name" value="PH domain-like"/>
    <property type="match status" value="1"/>
</dbReference>
<evidence type="ECO:0000313" key="13">
    <source>
        <dbReference type="Ensembl" id="ENSGWIP00000043663.1"/>
    </source>
</evidence>
<reference evidence="13" key="1">
    <citation type="submission" date="2020-06" db="EMBL/GenBank/DDBJ databases">
        <authorList>
            <consortium name="Wellcome Sanger Institute Data Sharing"/>
        </authorList>
    </citation>
    <scope>NUCLEOTIDE SEQUENCE [LARGE SCALE GENOMIC DNA]</scope>
</reference>
<dbReference type="Gene3D" id="3.90.190.10">
    <property type="entry name" value="Protein tyrosine phosphatase superfamily"/>
    <property type="match status" value="1"/>
</dbReference>
<proteinExistence type="inferred from homology"/>
<feature type="region of interest" description="Disordered" evidence="9">
    <location>
        <begin position="842"/>
        <end position="876"/>
    </location>
</feature>
<evidence type="ECO:0000259" key="11">
    <source>
        <dbReference type="PROSITE" id="PS51181"/>
    </source>
</evidence>
<evidence type="ECO:0000256" key="3">
    <source>
        <dbReference type="ARBA" id="ARBA00022553"/>
    </source>
</evidence>
<dbReference type="GO" id="GO:0004721">
    <property type="term" value="F:phosphoprotein phosphatase activity"/>
    <property type="evidence" value="ECO:0007669"/>
    <property type="project" value="UniProtKB-KW"/>
</dbReference>
<feature type="region of interest" description="Disordered" evidence="9">
    <location>
        <begin position="1089"/>
        <end position="1197"/>
    </location>
</feature>
<dbReference type="InterPro" id="IPR051484">
    <property type="entry name" value="Tensin_PTEN_phosphatase"/>
</dbReference>
<dbReference type="InterPro" id="IPR003595">
    <property type="entry name" value="Tyr_Pase_cat"/>
</dbReference>
<dbReference type="Proteomes" id="UP000694680">
    <property type="component" value="Chromosome 21"/>
</dbReference>
<dbReference type="InterPro" id="IPR036860">
    <property type="entry name" value="SH2_dom_sf"/>
</dbReference>
<evidence type="ECO:0000256" key="5">
    <source>
        <dbReference type="ARBA" id="ARBA00022912"/>
    </source>
</evidence>
<dbReference type="SUPFAM" id="SSF49562">
    <property type="entry name" value="C2 domain (Calcium/lipid-binding domain, CaLB)"/>
    <property type="match status" value="1"/>
</dbReference>
<dbReference type="Ensembl" id="ENSGWIT00000047357.1">
    <property type="protein sequence ID" value="ENSGWIP00000043663.1"/>
    <property type="gene ID" value="ENSGWIG00000021798.1"/>
</dbReference>
<keyword evidence="14" id="KW-1185">Reference proteome</keyword>
<dbReference type="Gene3D" id="2.30.29.30">
    <property type="entry name" value="Pleckstrin-homology domain (PH domain)/Phosphotyrosine-binding domain (PTB)"/>
    <property type="match status" value="1"/>
</dbReference>
<dbReference type="Pfam" id="PF00017">
    <property type="entry name" value="SH2"/>
    <property type="match status" value="1"/>
</dbReference>
<feature type="domain" description="SH2" evidence="10">
    <location>
        <begin position="1254"/>
        <end position="1362"/>
    </location>
</feature>
<dbReference type="PROSITE" id="PS50001">
    <property type="entry name" value="SH2"/>
    <property type="match status" value="1"/>
</dbReference>
<feature type="compositionally biased region" description="Polar residues" evidence="9">
    <location>
        <begin position="409"/>
        <end position="421"/>
    </location>
</feature>
<dbReference type="PANTHER" id="PTHR45734:SF3">
    <property type="entry name" value="TENSIN-1"/>
    <property type="match status" value="1"/>
</dbReference>
<dbReference type="Pfam" id="PF08416">
    <property type="entry name" value="PTB"/>
    <property type="match status" value="1"/>
</dbReference>
<dbReference type="InterPro" id="IPR029021">
    <property type="entry name" value="Prot-tyrosine_phosphatase-like"/>
</dbReference>
<dbReference type="InterPro" id="IPR011993">
    <property type="entry name" value="PH-like_dom_sf"/>
</dbReference>
<evidence type="ECO:0000256" key="9">
    <source>
        <dbReference type="SAM" id="MobiDB-lite"/>
    </source>
</evidence>
<dbReference type="Pfam" id="PF10409">
    <property type="entry name" value="PTEN_C2"/>
    <property type="match status" value="1"/>
</dbReference>
<feature type="region of interest" description="Disordered" evidence="9">
    <location>
        <begin position="688"/>
        <end position="716"/>
    </location>
</feature>
<reference evidence="13" key="2">
    <citation type="submission" date="2025-08" db="UniProtKB">
        <authorList>
            <consortium name="Ensembl"/>
        </authorList>
    </citation>
    <scope>IDENTIFICATION</scope>
</reference>
<dbReference type="GO" id="GO:0010761">
    <property type="term" value="P:fibroblast migration"/>
    <property type="evidence" value="ECO:0007669"/>
    <property type="project" value="TreeGrafter"/>
</dbReference>
<feature type="domain" description="C2 tensin-type" evidence="12">
    <location>
        <begin position="191"/>
        <end position="317"/>
    </location>
</feature>
<comment type="similarity">
    <text evidence="2">Belongs to the PTEN phosphatase protein family.</text>
</comment>
<feature type="domain" description="Phosphatase tensin-type" evidence="11">
    <location>
        <begin position="14"/>
        <end position="186"/>
    </location>
</feature>
<keyword evidence="5" id="KW-0904">Protein phosphatase</keyword>
<dbReference type="InterPro" id="IPR035012">
    <property type="entry name" value="Tensin-like_SH2"/>
</dbReference>
<organism evidence="13 14">
    <name type="scientific">Gouania willdenowi</name>
    <name type="common">Blunt-snouted clingfish</name>
    <name type="synonym">Lepadogaster willdenowi</name>
    <dbReference type="NCBI Taxonomy" id="441366"/>
    <lineage>
        <taxon>Eukaryota</taxon>
        <taxon>Metazoa</taxon>
        <taxon>Chordata</taxon>
        <taxon>Craniata</taxon>
        <taxon>Vertebrata</taxon>
        <taxon>Euteleostomi</taxon>
        <taxon>Actinopterygii</taxon>
        <taxon>Neopterygii</taxon>
        <taxon>Teleostei</taxon>
        <taxon>Neoteleostei</taxon>
        <taxon>Acanthomorphata</taxon>
        <taxon>Ovalentaria</taxon>
        <taxon>Blenniimorphae</taxon>
        <taxon>Blenniiformes</taxon>
        <taxon>Gobiesocoidei</taxon>
        <taxon>Gobiesocidae</taxon>
        <taxon>Gobiesocinae</taxon>
        <taxon>Gouania</taxon>
    </lineage>
</organism>
<feature type="compositionally biased region" description="Polar residues" evidence="9">
    <location>
        <begin position="730"/>
        <end position="741"/>
    </location>
</feature>
<dbReference type="InterPro" id="IPR035892">
    <property type="entry name" value="C2_domain_sf"/>
</dbReference>
<dbReference type="PANTHER" id="PTHR45734">
    <property type="entry name" value="TENSIN"/>
    <property type="match status" value="1"/>
</dbReference>
<dbReference type="SUPFAM" id="SSF52799">
    <property type="entry name" value="(Phosphotyrosine protein) phosphatases II"/>
    <property type="match status" value="1"/>
</dbReference>
<evidence type="ECO:0000256" key="2">
    <source>
        <dbReference type="ARBA" id="ARBA00007881"/>
    </source>
</evidence>
<evidence type="ECO:0000256" key="8">
    <source>
        <dbReference type="PROSITE-ProRule" id="PRU00191"/>
    </source>
</evidence>
<dbReference type="CDD" id="cd01213">
    <property type="entry name" value="PTB_tensin"/>
    <property type="match status" value="1"/>
</dbReference>
<evidence type="ECO:0000313" key="14">
    <source>
        <dbReference type="Proteomes" id="UP000694680"/>
    </source>
</evidence>
<dbReference type="InterPro" id="IPR013625">
    <property type="entry name" value="PTB"/>
</dbReference>
<keyword evidence="3" id="KW-0597">Phosphoprotein</keyword>
<feature type="compositionally biased region" description="Polar residues" evidence="9">
    <location>
        <begin position="690"/>
        <end position="716"/>
    </location>
</feature>
<sequence length="1506" mass="164500">MESRRRPSRSVSLLHALEESYELDLIYITERIISVSFPSSVEEQSYSANLSEVASMLRSKHGHNYLLFNLSEKRYDISQLNPKVLDFGWPDHHAPALDKICSICKAMDTWLSADIHNVVVIHNKGNRGRTGVVVAAYMHYSNISASADQALDRFAMKRFYEDKVLPVGQPSQKRYVEYFSGLLSGHIKINNKPLFLHHVIMHGIPNFESKGGCRPFLKIYQAMQPVYTSGIYNVQGDSQTSICITIEPGLLLKGDILLKCYHKRYRSPCRDVIFRVQFHTCAVHDLGIVFGKDELDETFKDDRFPEYGKVEFIFSFGPEKIHGMDNLENGPSVSVDYNTQDPLIRWDSYENFNQNCEDTTDDVIHTQGPLDGSLYAKVRKKESAEGTVISNGLPPAADQALPAVDHALSVSSDSGNSTASIKTDRTDEEVSSVHHHTPQPISPQEKKELEQLLSGLEGPMHRQTFLSTPTSASGMLHLVPAQVHVNGHTSIDRETDILDDELPASQEGNSVDSLGTFSSTDGRATPADLYYQSESLINGQDHRPYLERSVPEKPMETIQTQSPITTSVTLNRSDVIPSSGNYIVTQNGTLYRSQSFGAEARSMPEAPARTTSSREAVQRGLNVWQRFGVPEEPVTEGLTFSPPPSTVVMPSHHSLPQFPHRNSASQQEIEQSIETLNILMMDLEPGRPQVTKSQSVPLSNDDVVTTQPSFSQTQARPSYLADPLIHTHFSGSLSKPANNASPPLRSPGKPTTPDPTPIHGGLSFTSDTAAGRGFPHAIPIVNSHLQTKSINIYPPSAVPQSGDVQGRPSAALAPSQPADNESDEVFNVEGLVAQRVAGVQARTLSLDEPTTHPRQRFTSEGQHPDEDQSSDVPVRSPIRCVSPEFVNTLALNPGGRPKEVQYIHDKAFIHSTPLSALGLKPHNPAEIHLHQTGSENKHNIHNEKSCFISFAAPRSYVESVARSAVAGGDLPASPRSVSPRGDTAVQQRNTSPSTSTLNPPLSSSSPIQSSLGSSKGSSPMGQHTIANGFEMGMHGISGSPVLGRRLSEEAQSSPILCRQAYLGSGSQQSPVLSRQPSHGLPVQASSVLNRQPSIPHPAGSPLLGRHSQMSQRSPSLDRHPIHSGYTTPDERHGNLSRQSSSSGYQGPPTPSFPISPATYPDGGMMGMGVGFRQGSPAPGFQPQLPEKRRMSSGDRPNGTLSYGTLNGKMMSPMGGGSTPSYFHTLSDFSRFNIPDGGPENRLNVKFVQDTSKFWYKPDISREQAINLLKEREPGAFVIRDSHSFRGAYGLAMKVASPPPSVHQNKKSDITNELVRHFLIESSPKGVKLKGCPNEPYFGCLSALVYQHAITPLALPCKLLIPTTGISHALFSACNVLYINSVEMESLTGPQAIAKAISETLAAASPATATVVHFKVTSQGITLTDNQRKLFFRRHYPTNTVTFCDIDPQDRKWNKPDGVPAKLFGFVARKQGSTTDNVSHLFAELDSNQPANAIVSFVLKIIGSQKR</sequence>
<comment type="subcellular location">
    <subcellularLocation>
        <location evidence="1">Cell junction</location>
        <location evidence="1">Focal adhesion</location>
    </subcellularLocation>
</comment>
<evidence type="ECO:0000256" key="1">
    <source>
        <dbReference type="ARBA" id="ARBA00004246"/>
    </source>
</evidence>